<gene>
    <name evidence="1" type="ORF">Amon02_000064600</name>
</gene>
<reference evidence="1" key="1">
    <citation type="submission" date="2023-04" db="EMBL/GenBank/DDBJ databases">
        <title>Ambrosiozyma monospora NBRC 10751.</title>
        <authorList>
            <person name="Ichikawa N."/>
            <person name="Sato H."/>
            <person name="Tonouchi N."/>
        </authorList>
    </citation>
    <scope>NUCLEOTIDE SEQUENCE</scope>
    <source>
        <strain evidence="1">NBRC 10751</strain>
    </source>
</reference>
<keyword evidence="2" id="KW-1185">Reference proteome</keyword>
<evidence type="ECO:0000313" key="1">
    <source>
        <dbReference type="EMBL" id="GME71612.1"/>
    </source>
</evidence>
<organism evidence="1 2">
    <name type="scientific">Ambrosiozyma monospora</name>
    <name type="common">Yeast</name>
    <name type="synonym">Endomycopsis monosporus</name>
    <dbReference type="NCBI Taxonomy" id="43982"/>
    <lineage>
        <taxon>Eukaryota</taxon>
        <taxon>Fungi</taxon>
        <taxon>Dikarya</taxon>
        <taxon>Ascomycota</taxon>
        <taxon>Saccharomycotina</taxon>
        <taxon>Pichiomycetes</taxon>
        <taxon>Pichiales</taxon>
        <taxon>Pichiaceae</taxon>
        <taxon>Ambrosiozyma</taxon>
    </lineage>
</organism>
<name>A0ACB5SSH0_AMBMO</name>
<evidence type="ECO:0000313" key="2">
    <source>
        <dbReference type="Proteomes" id="UP001165064"/>
    </source>
</evidence>
<sequence>MNDKYNDSDVDDDDDDDDGVFNFISQLKPQELPTKSPYFSSQLPSTTTTNKATTTTSTTTNEIENENDSADDDDVDGEQEKKHFDFPSLYCVYLLNSLPKKNSYYIGSTPDPNRRLRQHNGDLSRGGAYRTKKTGARPWKMVLFVYGFPSKISALQFEYAWQHADTTRFIYFQKRLQSKKGKPNGQGGGAGIHQKLANLRLLLESPGFVRMGLKLTIFDKTVYGHWMSNRYQIPLPAHILVKVETHDAFDGEGTENGDLESSFQGGNYTQIKRFKKEELGWQKNYFETSLKRFDDSIDKKCAICQVPIDLSEKLRCFCYQKNCDAFYHFKCWSQSMVDEMDELYNNQCATARDESDKPIIQPLLPIKGKCVKCKKVNFWNIVVRNAVHIDKYLDS</sequence>
<comment type="caution">
    <text evidence="1">The sequence shown here is derived from an EMBL/GenBank/DDBJ whole genome shotgun (WGS) entry which is preliminary data.</text>
</comment>
<dbReference type="EMBL" id="BSXS01000244">
    <property type="protein sequence ID" value="GME71612.1"/>
    <property type="molecule type" value="Genomic_DNA"/>
</dbReference>
<proteinExistence type="predicted"/>
<protein>
    <submittedName>
        <fullName evidence="1">Unnamed protein product</fullName>
    </submittedName>
</protein>
<dbReference type="Proteomes" id="UP001165064">
    <property type="component" value="Unassembled WGS sequence"/>
</dbReference>
<accession>A0ACB5SSH0</accession>